<dbReference type="AlphaFoldDB" id="A0A494YS82"/>
<dbReference type="PROSITE" id="PS01162">
    <property type="entry name" value="QOR_ZETA_CRYSTAL"/>
    <property type="match status" value="1"/>
</dbReference>
<dbReference type="Gene3D" id="3.40.50.720">
    <property type="entry name" value="NAD(P)-binding Rossmann-like Domain"/>
    <property type="match status" value="1"/>
</dbReference>
<comment type="caution">
    <text evidence="2">The sequence shown here is derived from an EMBL/GenBank/DDBJ whole genome shotgun (WGS) entry which is preliminary data.</text>
</comment>
<dbReference type="InterPro" id="IPR002364">
    <property type="entry name" value="Quin_OxRdtase/zeta-crystal_CS"/>
</dbReference>
<dbReference type="OrthoDB" id="9792162at2"/>
<dbReference type="SMART" id="SM00829">
    <property type="entry name" value="PKS_ER"/>
    <property type="match status" value="1"/>
</dbReference>
<dbReference type="GO" id="GO:0008270">
    <property type="term" value="F:zinc ion binding"/>
    <property type="evidence" value="ECO:0007669"/>
    <property type="project" value="InterPro"/>
</dbReference>
<dbReference type="InterPro" id="IPR036291">
    <property type="entry name" value="NAD(P)-bd_dom_sf"/>
</dbReference>
<dbReference type="InterPro" id="IPR020843">
    <property type="entry name" value="ER"/>
</dbReference>
<organism evidence="2 3">
    <name type="scientific">Oceanobacillus bengalensis</name>
    <dbReference type="NCBI Taxonomy" id="1435466"/>
    <lineage>
        <taxon>Bacteria</taxon>
        <taxon>Bacillati</taxon>
        <taxon>Bacillota</taxon>
        <taxon>Bacilli</taxon>
        <taxon>Bacillales</taxon>
        <taxon>Bacillaceae</taxon>
        <taxon>Oceanobacillus</taxon>
    </lineage>
</organism>
<protein>
    <submittedName>
        <fullName evidence="2">NAD(P)-dependent alcohol dehydrogenase</fullName>
    </submittedName>
</protein>
<sequence length="322" mass="34729">MKAIVSEKYGTPDTLKLSEVATPEPKENQVLVRVHAASINYGNLVLLTGKPLLARLAFGLTKPKYPIPGGDMAGIVEVVGANVTQFQVGDEVYGDLSSSSWGAFAEYVVADEGALALKPSNLSFTEAAAVPMAATTALQAIRDKGRPMAGQDVLIHGASGGVGTFAVQIAKAFGAKVTALVSTRNVDIARSLGADNTIDYKKDDFEKLDDTYDLIIGVNGARPITSYKRKLKENGVFVQVGGESSQMFQTMMQVTWLSMTGKKKFVIFMQKANQNDLVIMKELIEEGKVKPVIDRSYSLNEVPEAIQYFEKGHSQGKVVITM</sequence>
<dbReference type="InterPro" id="IPR013154">
    <property type="entry name" value="ADH-like_N"/>
</dbReference>
<dbReference type="Pfam" id="PF08240">
    <property type="entry name" value="ADH_N"/>
    <property type="match status" value="1"/>
</dbReference>
<dbReference type="PANTHER" id="PTHR44013:SF1">
    <property type="entry name" value="ZINC-TYPE ALCOHOL DEHYDROGENASE-LIKE PROTEIN C16A3.02C"/>
    <property type="match status" value="1"/>
</dbReference>
<name>A0A494YS82_9BACI</name>
<evidence type="ECO:0000313" key="2">
    <source>
        <dbReference type="EMBL" id="RKQ12764.1"/>
    </source>
</evidence>
<dbReference type="PANTHER" id="PTHR44013">
    <property type="entry name" value="ZINC-TYPE ALCOHOL DEHYDROGENASE-LIKE PROTEIN C16A3.02C"/>
    <property type="match status" value="1"/>
</dbReference>
<keyword evidence="3" id="KW-1185">Reference proteome</keyword>
<proteinExistence type="predicted"/>
<dbReference type="RefSeq" id="WP_121134281.1">
    <property type="nucleotide sequence ID" value="NZ_JBHUFK010000028.1"/>
</dbReference>
<reference evidence="2 3" key="1">
    <citation type="journal article" date="2015" name="Antonie Van Leeuwenhoek">
        <title>Oceanobacillus bengalensis sp. nov., a bacterium isolated from seawater of the Bay of Bengal.</title>
        <authorList>
            <person name="Yongchang O."/>
            <person name="Xiang W."/>
            <person name="Wang G."/>
        </authorList>
    </citation>
    <scope>NUCLEOTIDE SEQUENCE [LARGE SCALE GENOMIC DNA]</scope>
    <source>
        <strain evidence="2 3">MCCC 1K00260</strain>
    </source>
</reference>
<dbReference type="Pfam" id="PF13602">
    <property type="entry name" value="ADH_zinc_N_2"/>
    <property type="match status" value="1"/>
</dbReference>
<dbReference type="SUPFAM" id="SSF51735">
    <property type="entry name" value="NAD(P)-binding Rossmann-fold domains"/>
    <property type="match status" value="1"/>
</dbReference>
<evidence type="ECO:0000259" key="1">
    <source>
        <dbReference type="SMART" id="SM00829"/>
    </source>
</evidence>
<dbReference type="Proteomes" id="UP000281813">
    <property type="component" value="Unassembled WGS sequence"/>
</dbReference>
<dbReference type="InterPro" id="IPR011032">
    <property type="entry name" value="GroES-like_sf"/>
</dbReference>
<dbReference type="SUPFAM" id="SSF50129">
    <property type="entry name" value="GroES-like"/>
    <property type="match status" value="1"/>
</dbReference>
<dbReference type="EMBL" id="RBZO01000040">
    <property type="protein sequence ID" value="RKQ12764.1"/>
    <property type="molecule type" value="Genomic_DNA"/>
</dbReference>
<dbReference type="CDD" id="cd08267">
    <property type="entry name" value="MDR1"/>
    <property type="match status" value="1"/>
</dbReference>
<dbReference type="InterPro" id="IPR052733">
    <property type="entry name" value="Chloroplast_QOR"/>
</dbReference>
<feature type="domain" description="Enoyl reductase (ER)" evidence="1">
    <location>
        <begin position="10"/>
        <end position="320"/>
    </location>
</feature>
<accession>A0A494YS82</accession>
<dbReference type="Gene3D" id="3.90.180.10">
    <property type="entry name" value="Medium-chain alcohol dehydrogenases, catalytic domain"/>
    <property type="match status" value="1"/>
</dbReference>
<dbReference type="GO" id="GO:0016491">
    <property type="term" value="F:oxidoreductase activity"/>
    <property type="evidence" value="ECO:0007669"/>
    <property type="project" value="InterPro"/>
</dbReference>
<gene>
    <name evidence="2" type="ORF">D8M05_17905</name>
</gene>
<evidence type="ECO:0000313" key="3">
    <source>
        <dbReference type="Proteomes" id="UP000281813"/>
    </source>
</evidence>